<dbReference type="PANTHER" id="PTHR37953:SF1">
    <property type="entry name" value="UPF0127 PROTEIN MJ1496"/>
    <property type="match status" value="1"/>
</dbReference>
<dbReference type="Gene3D" id="2.60.120.1140">
    <property type="entry name" value="Protein of unknown function DUF192"/>
    <property type="match status" value="1"/>
</dbReference>
<evidence type="ECO:0000313" key="2">
    <source>
        <dbReference type="Proteomes" id="UP000294919"/>
    </source>
</evidence>
<dbReference type="PANTHER" id="PTHR37953">
    <property type="entry name" value="UPF0127 PROTEIN MJ1496"/>
    <property type="match status" value="1"/>
</dbReference>
<dbReference type="InterPro" id="IPR038695">
    <property type="entry name" value="Saro_0823-like_sf"/>
</dbReference>
<dbReference type="AlphaFoldDB" id="A0A4R2L410"/>
<dbReference type="RefSeq" id="WP_132243185.1">
    <property type="nucleotide sequence ID" value="NZ_SLWV01000004.1"/>
</dbReference>
<dbReference type="Proteomes" id="UP000294919">
    <property type="component" value="Unassembled WGS sequence"/>
</dbReference>
<keyword evidence="2" id="KW-1185">Reference proteome</keyword>
<dbReference type="Pfam" id="PF02643">
    <property type="entry name" value="DUF192"/>
    <property type="match status" value="1"/>
</dbReference>
<evidence type="ECO:0000313" key="1">
    <source>
        <dbReference type="EMBL" id="TCO78689.1"/>
    </source>
</evidence>
<evidence type="ECO:0008006" key="3">
    <source>
        <dbReference type="Google" id="ProtNLM"/>
    </source>
</evidence>
<dbReference type="InterPro" id="IPR003795">
    <property type="entry name" value="DUF192"/>
</dbReference>
<accession>A0A4R2L410</accession>
<dbReference type="OrthoDB" id="9813379at2"/>
<proteinExistence type="predicted"/>
<sequence>MKLINLDTGKTLAKKVHIANTFYKRLKGLMFTKNLPSDCGLYIQPCHGIHTFFMNYNIDVLHLDSDNQIVAMEENLATGQIGNVHPHTVAVVELPAGKIRTTQTKVGHQIQFE</sequence>
<organism evidence="1 2">
    <name type="scientific">Marinisporobacter balticus</name>
    <dbReference type="NCBI Taxonomy" id="2018667"/>
    <lineage>
        <taxon>Bacteria</taxon>
        <taxon>Bacillati</taxon>
        <taxon>Bacillota</taxon>
        <taxon>Clostridia</taxon>
        <taxon>Peptostreptococcales</taxon>
        <taxon>Thermotaleaceae</taxon>
        <taxon>Marinisporobacter</taxon>
    </lineage>
</organism>
<name>A0A4R2L410_9FIRM</name>
<reference evidence="1 2" key="1">
    <citation type="submission" date="2019-03" db="EMBL/GenBank/DDBJ databases">
        <title>Genomic Encyclopedia of Type Strains, Phase IV (KMG-IV): sequencing the most valuable type-strain genomes for metagenomic binning, comparative biology and taxonomic classification.</title>
        <authorList>
            <person name="Goeker M."/>
        </authorList>
    </citation>
    <scope>NUCLEOTIDE SEQUENCE [LARGE SCALE GENOMIC DNA]</scope>
    <source>
        <strain evidence="1 2">DSM 102940</strain>
    </source>
</reference>
<gene>
    <name evidence="1" type="ORF">EV214_10472</name>
</gene>
<comment type="caution">
    <text evidence="1">The sequence shown here is derived from an EMBL/GenBank/DDBJ whole genome shotgun (WGS) entry which is preliminary data.</text>
</comment>
<dbReference type="EMBL" id="SLWV01000004">
    <property type="protein sequence ID" value="TCO78689.1"/>
    <property type="molecule type" value="Genomic_DNA"/>
</dbReference>
<protein>
    <recommendedName>
        <fullName evidence="3">DUF192 domain-containing protein</fullName>
    </recommendedName>
</protein>